<dbReference type="EMBL" id="JBHTJP010000035">
    <property type="protein sequence ID" value="MFD0977834.1"/>
    <property type="molecule type" value="Genomic_DNA"/>
</dbReference>
<evidence type="ECO:0000313" key="4">
    <source>
        <dbReference type="Proteomes" id="UP001597100"/>
    </source>
</evidence>
<keyword evidence="1" id="KW-0378">Hydrolase</keyword>
<feature type="domain" description="Peptidase M20 dimerisation" evidence="2">
    <location>
        <begin position="188"/>
        <end position="283"/>
    </location>
</feature>
<evidence type="ECO:0000256" key="1">
    <source>
        <dbReference type="ARBA" id="ARBA00022801"/>
    </source>
</evidence>
<dbReference type="Proteomes" id="UP001597100">
    <property type="component" value="Unassembled WGS sequence"/>
</dbReference>
<proteinExistence type="predicted"/>
<evidence type="ECO:0000313" key="3">
    <source>
        <dbReference type="EMBL" id="MFD0977834.1"/>
    </source>
</evidence>
<dbReference type="Gene3D" id="3.40.630.10">
    <property type="entry name" value="Zn peptidases"/>
    <property type="match status" value="1"/>
</dbReference>
<dbReference type="SUPFAM" id="SSF53187">
    <property type="entry name" value="Zn-dependent exopeptidases"/>
    <property type="match status" value="1"/>
</dbReference>
<dbReference type="PANTHER" id="PTHR11014">
    <property type="entry name" value="PEPTIDASE M20 FAMILY MEMBER"/>
    <property type="match status" value="1"/>
</dbReference>
<dbReference type="InterPro" id="IPR036264">
    <property type="entry name" value="Bact_exopeptidase_dim_dom"/>
</dbReference>
<dbReference type="Pfam" id="PF07687">
    <property type="entry name" value="M20_dimer"/>
    <property type="match status" value="1"/>
</dbReference>
<name>A0ABW3IIC1_9FLAO</name>
<organism evidence="3 4">
    <name type="scientific">Salinimicrobium gaetbulicola</name>
    <dbReference type="NCBI Taxonomy" id="999702"/>
    <lineage>
        <taxon>Bacteria</taxon>
        <taxon>Pseudomonadati</taxon>
        <taxon>Bacteroidota</taxon>
        <taxon>Flavobacteriia</taxon>
        <taxon>Flavobacteriales</taxon>
        <taxon>Flavobacteriaceae</taxon>
        <taxon>Salinimicrobium</taxon>
    </lineage>
</organism>
<dbReference type="InterPro" id="IPR002933">
    <property type="entry name" value="Peptidase_M20"/>
</dbReference>
<dbReference type="SUPFAM" id="SSF55031">
    <property type="entry name" value="Bacterial exopeptidase dimerisation domain"/>
    <property type="match status" value="1"/>
</dbReference>
<dbReference type="InterPro" id="IPR011650">
    <property type="entry name" value="Peptidase_M20_dimer"/>
</dbReference>
<dbReference type="Pfam" id="PF01546">
    <property type="entry name" value="Peptidase_M20"/>
    <property type="match status" value="1"/>
</dbReference>
<evidence type="ECO:0000259" key="2">
    <source>
        <dbReference type="Pfam" id="PF07687"/>
    </source>
</evidence>
<sequence>MDFVIPENKTKGMLEEIITLRRHLHQNPDLSGKEAGTSKIIQEFAKSHSEVEIVSDLGGAGLALIYSFPEEGPTVMIRCELDALPIEEPNQFSHRSLKKGISHKCGHDGHMAIVAGILPWIKTQAIKKGRIILFFQPAEETGKGALQVLKDVKFKALKPDYIFALHNLPGEPLNSIITVEDAFSCTVLSFSIQLTGKQSHASEPENGINPAVAISRIITGLNDFRIPDENNPEFALLTPVYLNMGDKAYGISAGKGELHYTIRTRSEEAMEVLKKKILNLVGSICTDEKLKFNIQWFDHFLATVNHAKCNEIIKEVAIKNDYQLITKPHPFKFGEDFGWFSQHTKAAMFGLGAGINVPALHHNDYDFPDEILQTGIDMFTSIIQKILNSSEEP</sequence>
<dbReference type="PANTHER" id="PTHR11014:SF169">
    <property type="entry name" value="CLAN MH, FAMILY M20, PEPTIDASE T-LIKE METALLOPEPTIDASE"/>
    <property type="match status" value="1"/>
</dbReference>
<accession>A0ABW3IIC1</accession>
<gene>
    <name evidence="3" type="ORF">ACFQ1G_13635</name>
</gene>
<keyword evidence="4" id="KW-1185">Reference proteome</keyword>
<protein>
    <submittedName>
        <fullName evidence="3">Amidohydrolase</fullName>
    </submittedName>
</protein>
<dbReference type="Gene3D" id="3.30.70.360">
    <property type="match status" value="1"/>
</dbReference>
<dbReference type="RefSeq" id="WP_380740434.1">
    <property type="nucleotide sequence ID" value="NZ_JBHTJP010000035.1"/>
</dbReference>
<dbReference type="PIRSF" id="PIRSF005962">
    <property type="entry name" value="Pept_M20D_amidohydro"/>
    <property type="match status" value="1"/>
</dbReference>
<comment type="caution">
    <text evidence="3">The sequence shown here is derived from an EMBL/GenBank/DDBJ whole genome shotgun (WGS) entry which is preliminary data.</text>
</comment>
<dbReference type="NCBIfam" id="TIGR01891">
    <property type="entry name" value="amidohydrolases"/>
    <property type="match status" value="1"/>
</dbReference>
<dbReference type="InterPro" id="IPR017439">
    <property type="entry name" value="Amidohydrolase"/>
</dbReference>
<reference evidence="4" key="1">
    <citation type="journal article" date="2019" name="Int. J. Syst. Evol. Microbiol.">
        <title>The Global Catalogue of Microorganisms (GCM) 10K type strain sequencing project: providing services to taxonomists for standard genome sequencing and annotation.</title>
        <authorList>
            <consortium name="The Broad Institute Genomics Platform"/>
            <consortium name="The Broad Institute Genome Sequencing Center for Infectious Disease"/>
            <person name="Wu L."/>
            <person name="Ma J."/>
        </authorList>
    </citation>
    <scope>NUCLEOTIDE SEQUENCE [LARGE SCALE GENOMIC DNA]</scope>
    <source>
        <strain evidence="4">CCUG 60898</strain>
    </source>
</reference>